<keyword evidence="1" id="KW-0472">Membrane</keyword>
<dbReference type="AlphaFoldDB" id="A0AAW2HW67"/>
<sequence>MSADRPKRYILDESMALAIKLFSHCLGGMMIFSVVIIAFCAGMSAAQEVSAVVRCGDPTRSPFCDRSPYQVVPFRHQFFQVFAVGTVQNATAAAAQQQPRTVIPQVMPIPLRHGRYVQLPVAQQQPLQQVQHHPYRVRPQLVQEVVNVPSLQRYLQTSHVPVVEKIHYEAIPIEPTDLTAAPMPTMSRSHYPQYLQMP</sequence>
<evidence type="ECO:0000256" key="1">
    <source>
        <dbReference type="SAM" id="Phobius"/>
    </source>
</evidence>
<name>A0AAW2HW67_9NEOP</name>
<feature type="transmembrane region" description="Helical" evidence="1">
    <location>
        <begin position="21"/>
        <end position="45"/>
    </location>
</feature>
<proteinExistence type="predicted"/>
<evidence type="ECO:0000313" key="2">
    <source>
        <dbReference type="EMBL" id="KAL0273853.1"/>
    </source>
</evidence>
<comment type="caution">
    <text evidence="2">The sequence shown here is derived from an EMBL/GenBank/DDBJ whole genome shotgun (WGS) entry which is preliminary data.</text>
</comment>
<reference evidence="2" key="1">
    <citation type="journal article" date="2024" name="Gigascience">
        <title>Chromosome-level genome of the poultry shaft louse Menopon gallinae provides insight into the host-switching and adaptive evolution of parasitic lice.</title>
        <authorList>
            <person name="Xu Y."/>
            <person name="Ma L."/>
            <person name="Liu S."/>
            <person name="Liang Y."/>
            <person name="Liu Q."/>
            <person name="He Z."/>
            <person name="Tian L."/>
            <person name="Duan Y."/>
            <person name="Cai W."/>
            <person name="Li H."/>
            <person name="Song F."/>
        </authorList>
    </citation>
    <scope>NUCLEOTIDE SEQUENCE</scope>
    <source>
        <strain evidence="2">Cailab_2023a</strain>
    </source>
</reference>
<keyword evidence="1" id="KW-1133">Transmembrane helix</keyword>
<protein>
    <submittedName>
        <fullName evidence="2">Uncharacterized protein</fullName>
    </submittedName>
</protein>
<gene>
    <name evidence="2" type="ORF">PYX00_006434</name>
</gene>
<organism evidence="2">
    <name type="scientific">Menopon gallinae</name>
    <name type="common">poultry shaft louse</name>
    <dbReference type="NCBI Taxonomy" id="328185"/>
    <lineage>
        <taxon>Eukaryota</taxon>
        <taxon>Metazoa</taxon>
        <taxon>Ecdysozoa</taxon>
        <taxon>Arthropoda</taxon>
        <taxon>Hexapoda</taxon>
        <taxon>Insecta</taxon>
        <taxon>Pterygota</taxon>
        <taxon>Neoptera</taxon>
        <taxon>Paraneoptera</taxon>
        <taxon>Psocodea</taxon>
        <taxon>Troctomorpha</taxon>
        <taxon>Phthiraptera</taxon>
        <taxon>Amblycera</taxon>
        <taxon>Menoponidae</taxon>
        <taxon>Menopon</taxon>
    </lineage>
</organism>
<keyword evidence="1" id="KW-0812">Transmembrane</keyword>
<dbReference type="EMBL" id="JARGDH010000003">
    <property type="protein sequence ID" value="KAL0273853.1"/>
    <property type="molecule type" value="Genomic_DNA"/>
</dbReference>
<accession>A0AAW2HW67</accession>